<dbReference type="PANTHER" id="PTHR16161">
    <property type="entry name" value="TRANSCRIPTIONAL PROTEIN SWT1"/>
    <property type="match status" value="1"/>
</dbReference>
<dbReference type="Pfam" id="PF13638">
    <property type="entry name" value="PIN_4"/>
    <property type="match status" value="1"/>
</dbReference>
<reference evidence="9" key="1">
    <citation type="journal article" date="2013" name="Genome Announc.">
        <title>Genome sequence of the food spoilage yeast Zygosaccharomyces bailii CLIB 213(T).</title>
        <authorList>
            <person name="Galeote V."/>
            <person name="Bigey F."/>
            <person name="Devillers H."/>
            <person name="Neuveglise C."/>
            <person name="Dequin S."/>
        </authorList>
    </citation>
    <scope>NUCLEOTIDE SEQUENCE [LARGE SCALE GENOMIC DNA]</scope>
    <source>
        <strain evidence="9">CLIB 213 / ATCC 58445 / CBS 680 / CCRC 21525 / NBRC 1098 / NCYC 1416 / NRRL Y-2227</strain>
    </source>
</reference>
<dbReference type="GO" id="GO:0005634">
    <property type="term" value="C:nucleus"/>
    <property type="evidence" value="ECO:0007669"/>
    <property type="project" value="UniProtKB-SubCell"/>
</dbReference>
<evidence type="ECO:0000256" key="4">
    <source>
        <dbReference type="ARBA" id="ARBA00060839"/>
    </source>
</evidence>
<evidence type="ECO:0000313" key="8">
    <source>
        <dbReference type="EMBL" id="CDF88734.1"/>
    </source>
</evidence>
<evidence type="ECO:0000256" key="5">
    <source>
        <dbReference type="ARBA" id="ARBA00074620"/>
    </source>
</evidence>
<organism evidence="8 9">
    <name type="scientific">Zygosaccharomyces bailii (strain CLIB 213 / ATCC 58445 / CBS 680 / BCRC 21525 / NBRC 1098 / NCYC 1416 / NRRL Y-2227)</name>
    <dbReference type="NCBI Taxonomy" id="1333698"/>
    <lineage>
        <taxon>Eukaryota</taxon>
        <taxon>Fungi</taxon>
        <taxon>Dikarya</taxon>
        <taxon>Ascomycota</taxon>
        <taxon>Saccharomycotina</taxon>
        <taxon>Saccharomycetes</taxon>
        <taxon>Saccharomycetales</taxon>
        <taxon>Saccharomycetaceae</taxon>
        <taxon>Zygosaccharomyces</taxon>
    </lineage>
</organism>
<accession>A0A8J2T590</accession>
<evidence type="ECO:0000256" key="3">
    <source>
        <dbReference type="ARBA" id="ARBA00023242"/>
    </source>
</evidence>
<gene>
    <name evidence="8" type="ORF">BN860_00716g</name>
</gene>
<dbReference type="AlphaFoldDB" id="A0A8J2T590"/>
<sequence length="453" mass="52054">MGLNSIHAPGGYKSTSSRHLTKENNKLAAPTAQNMKGSKYTVQDIEKLWEYESVQDKNEPLLLEENKHVENKHDEDLPMLDMDDESVERVSNYLSDRRISDSFKCQAAPFRTKEQVDSCFPMMVPTRLSTMFVVDTNFVISHLSTLEVLRRLASQFHHQIIIPSTVMQELDGLKMSSSKVLVRDEHGKKRQIASLARCANDWIYRNLANLDSGIMGQKLCQTLDTTRVKDDAILDCCLYFKEKLKCFVILMSNDKNLCLKALTEQVLTVSFRKGMSAQLIASKAYEENVAIFGVENAKQQTAYAGPHPATEFHELTSMIYNEVHETVVDAVDFEMREQYGEEICFVDYDRNELDTFTELCRCIVKFWVSVFCQTFKNFLKKADWQNLPSNLTEVPTTTSDVVAFVKFWGEVLNLLFRRRSNEENERLNSLNRRWTDLTMQGDINRNSGGSFQT</sequence>
<dbReference type="PANTHER" id="PTHR16161:SF0">
    <property type="entry name" value="TRANSCRIPTIONAL PROTEIN SWT1"/>
    <property type="match status" value="1"/>
</dbReference>
<evidence type="ECO:0000259" key="7">
    <source>
        <dbReference type="SMART" id="SM00670"/>
    </source>
</evidence>
<evidence type="ECO:0000313" key="9">
    <source>
        <dbReference type="Proteomes" id="UP000019375"/>
    </source>
</evidence>
<dbReference type="InterPro" id="IPR049014">
    <property type="entry name" value="SWT1_C"/>
</dbReference>
<dbReference type="Pfam" id="PF21693">
    <property type="entry name" value="SWT1_3rd"/>
    <property type="match status" value="1"/>
</dbReference>
<evidence type="ECO:0000256" key="6">
    <source>
        <dbReference type="SAM" id="MobiDB-lite"/>
    </source>
</evidence>
<comment type="similarity">
    <text evidence="4">Belongs to the SWT1 family.</text>
</comment>
<keyword evidence="2" id="KW-0804">Transcription</keyword>
<proteinExistence type="inferred from homology"/>
<dbReference type="Proteomes" id="UP000019375">
    <property type="component" value="Unassembled WGS sequence"/>
</dbReference>
<keyword evidence="9" id="KW-1185">Reference proteome</keyword>
<protein>
    <recommendedName>
        <fullName evidence="5">Transcriptional protein SWT1</fullName>
    </recommendedName>
</protein>
<dbReference type="EMBL" id="HG316456">
    <property type="protein sequence ID" value="CDF88734.1"/>
    <property type="molecule type" value="Genomic_DNA"/>
</dbReference>
<dbReference type="InterPro" id="IPR052626">
    <property type="entry name" value="SWT1_Regulator"/>
</dbReference>
<evidence type="ECO:0000256" key="2">
    <source>
        <dbReference type="ARBA" id="ARBA00023163"/>
    </source>
</evidence>
<dbReference type="OrthoDB" id="2017974at2759"/>
<dbReference type="CDD" id="cd18727">
    <property type="entry name" value="PIN_Swt1-like"/>
    <property type="match status" value="1"/>
</dbReference>
<evidence type="ECO:0000256" key="1">
    <source>
        <dbReference type="ARBA" id="ARBA00004123"/>
    </source>
</evidence>
<dbReference type="SMART" id="SM00670">
    <property type="entry name" value="PINc"/>
    <property type="match status" value="1"/>
</dbReference>
<dbReference type="Gene3D" id="3.40.50.1010">
    <property type="entry name" value="5'-nuclease"/>
    <property type="match status" value="1"/>
</dbReference>
<feature type="region of interest" description="Disordered" evidence="6">
    <location>
        <begin position="1"/>
        <end position="20"/>
    </location>
</feature>
<name>A0A8J2T590_ZYGB2</name>
<dbReference type="InterPro" id="IPR029060">
    <property type="entry name" value="PIN-like_dom_sf"/>
</dbReference>
<comment type="subcellular location">
    <subcellularLocation>
        <location evidence="1">Nucleus</location>
    </subcellularLocation>
</comment>
<dbReference type="GO" id="GO:0004540">
    <property type="term" value="F:RNA nuclease activity"/>
    <property type="evidence" value="ECO:0007669"/>
    <property type="project" value="UniProtKB-ARBA"/>
</dbReference>
<dbReference type="InterPro" id="IPR002716">
    <property type="entry name" value="PIN_dom"/>
</dbReference>
<dbReference type="FunFam" id="3.40.50.1010:FF:000045">
    <property type="entry name" value="Transcriptional protein swt1"/>
    <property type="match status" value="1"/>
</dbReference>
<feature type="domain" description="PIN" evidence="7">
    <location>
        <begin position="130"/>
        <end position="259"/>
    </location>
</feature>
<keyword evidence="3" id="KW-0539">Nucleus</keyword>
<dbReference type="SUPFAM" id="SSF88723">
    <property type="entry name" value="PIN domain-like"/>
    <property type="match status" value="1"/>
</dbReference>